<protein>
    <submittedName>
        <fullName evidence="1">Uncharacterized protein</fullName>
    </submittedName>
</protein>
<dbReference type="STRING" id="33203.A0A179GCC6"/>
<reference evidence="1 3" key="1">
    <citation type="submission" date="2016-02" db="EMBL/GenBank/DDBJ databases">
        <title>Biosynthesis of antibiotic leucinostatins and their inhibition on Phytophthora in bio-control Purpureocillium lilacinum.</title>
        <authorList>
            <person name="Wang G."/>
            <person name="Liu Z."/>
            <person name="Lin R."/>
            <person name="Li E."/>
            <person name="Mao Z."/>
            <person name="Ling J."/>
            <person name="Yin W."/>
            <person name="Xie B."/>
        </authorList>
    </citation>
    <scope>NUCLEOTIDE SEQUENCE [LARGE SCALE GENOMIC DNA]</scope>
    <source>
        <strain evidence="2">PLBJ-1</strain>
        <strain evidence="1">PLFJ-1</strain>
    </source>
</reference>
<sequence>MCQEILEIGDSTEFPFSPHQTWFKTQRQQIEFIDQTLEVARSYDDGQDDDIVAANHDVLQIDVAEETDELPAVDRALNTSLVSEVNGSNLVRVIWSAPVTSPQTTAEPGSIDDKVLWAGLWQELYISVMHQAPLSSDVDVHTMHKLTQGADDRTWTNRMLLHLADAVTYCHAEERSTATYDRLASYSSTWMEARPPSFDPVYVRASPGTMFPEIWLLNNVVAAGLQYYHLVKILLLAHNPRVPLLGAAQRSAKERGDALIREDVRTICGIAESMDGVHPAHL</sequence>
<dbReference type="EMBL" id="LSBI01000017">
    <property type="protein sequence ID" value="OAQ75073.1"/>
    <property type="molecule type" value="Genomic_DNA"/>
</dbReference>
<accession>A0A179GCC6</accession>
<proteinExistence type="predicted"/>
<dbReference type="Proteomes" id="UP000078240">
    <property type="component" value="Unassembled WGS sequence"/>
</dbReference>
<organism evidence="1 3">
    <name type="scientific">Purpureocillium lilacinum</name>
    <name type="common">Paecilomyces lilacinus</name>
    <dbReference type="NCBI Taxonomy" id="33203"/>
    <lineage>
        <taxon>Eukaryota</taxon>
        <taxon>Fungi</taxon>
        <taxon>Dikarya</taxon>
        <taxon>Ascomycota</taxon>
        <taxon>Pezizomycotina</taxon>
        <taxon>Sordariomycetes</taxon>
        <taxon>Hypocreomycetidae</taxon>
        <taxon>Hypocreales</taxon>
        <taxon>Ophiocordycipitaceae</taxon>
        <taxon>Purpureocillium</taxon>
    </lineage>
</organism>
<dbReference type="AlphaFoldDB" id="A0A179GCC6"/>
<evidence type="ECO:0000313" key="2">
    <source>
        <dbReference type="EMBL" id="OAQ75702.1"/>
    </source>
</evidence>
<dbReference type="EMBL" id="LSBH01000008">
    <property type="protein sequence ID" value="OAQ75702.1"/>
    <property type="molecule type" value="Genomic_DNA"/>
</dbReference>
<gene>
    <name evidence="2" type="ORF">VFPBJ_09675</name>
    <name evidence="1" type="ORF">VFPFJ_10911</name>
</gene>
<dbReference type="Proteomes" id="UP000078340">
    <property type="component" value="Unassembled WGS sequence"/>
</dbReference>
<name>A0A179GCC6_PURLI</name>
<evidence type="ECO:0000313" key="3">
    <source>
        <dbReference type="Proteomes" id="UP000078340"/>
    </source>
</evidence>
<comment type="caution">
    <text evidence="1">The sequence shown here is derived from an EMBL/GenBank/DDBJ whole genome shotgun (WGS) entry which is preliminary data.</text>
</comment>
<evidence type="ECO:0000313" key="1">
    <source>
        <dbReference type="EMBL" id="OAQ75073.1"/>
    </source>
</evidence>